<feature type="domain" description="HTH lacI-type" evidence="4">
    <location>
        <begin position="3"/>
        <end position="57"/>
    </location>
</feature>
<dbReference type="SMART" id="SM00354">
    <property type="entry name" value="HTH_LACI"/>
    <property type="match status" value="1"/>
</dbReference>
<dbReference type="PANTHER" id="PTHR30146">
    <property type="entry name" value="LACI-RELATED TRANSCRIPTIONAL REPRESSOR"/>
    <property type="match status" value="1"/>
</dbReference>
<dbReference type="InterPro" id="IPR025997">
    <property type="entry name" value="SBP_2_dom"/>
</dbReference>
<sequence length="342" mass="38631">MKPTIRTIAEAAMVSRGTVDKVLNNRPGVSQEVRDKVRKISEEMGYQPNLAGKALAYQKHPLKIGVVILNKNDSIFHEIYKGIHQAFEELKDFGISIETLMMENITGDEQLKCIKELRQKNIAALALSPLEEEFIREELQELAKEDVKIVTFNTDIAGIEKLCFIGQNLVQSGRVAGELMGKLLPNGGEIAIITGSRKIKALQERVQGFKEILEGEYVSLKITEMLEDVGDNDTSYVKTLTLLEKYSDLKAIYITGRGVGGVGKALQQLNRRDIKLVSFDTAPETVELISNKIIDFTITQEPFMQGYLPIKMIFDYFFKNQMPLNENIYTKLQIVTKENMDY</sequence>
<dbReference type="SUPFAM" id="SSF53822">
    <property type="entry name" value="Periplasmic binding protein-like I"/>
    <property type="match status" value="1"/>
</dbReference>
<dbReference type="PROSITE" id="PS50932">
    <property type="entry name" value="HTH_LACI_2"/>
    <property type="match status" value="1"/>
</dbReference>
<dbReference type="RefSeq" id="WP_089282002.1">
    <property type="nucleotide sequence ID" value="NZ_FZOJ01000004.1"/>
</dbReference>
<dbReference type="GO" id="GO:0000976">
    <property type="term" value="F:transcription cis-regulatory region binding"/>
    <property type="evidence" value="ECO:0007669"/>
    <property type="project" value="TreeGrafter"/>
</dbReference>
<evidence type="ECO:0000256" key="1">
    <source>
        <dbReference type="ARBA" id="ARBA00023015"/>
    </source>
</evidence>
<reference evidence="5 6" key="1">
    <citation type="submission" date="2017-06" db="EMBL/GenBank/DDBJ databases">
        <authorList>
            <person name="Kim H.J."/>
            <person name="Triplett B.A."/>
        </authorList>
    </citation>
    <scope>NUCLEOTIDE SEQUENCE [LARGE SCALE GENOMIC DNA]</scope>
    <source>
        <strain evidence="5 6">SCA</strain>
    </source>
</reference>
<dbReference type="SUPFAM" id="SSF47413">
    <property type="entry name" value="lambda repressor-like DNA-binding domains"/>
    <property type="match status" value="1"/>
</dbReference>
<protein>
    <submittedName>
        <fullName evidence="5">LacI family transcriptional regulator</fullName>
    </submittedName>
</protein>
<keyword evidence="1" id="KW-0805">Transcription regulation</keyword>
<dbReference type="PANTHER" id="PTHR30146:SF109">
    <property type="entry name" value="HTH-TYPE TRANSCRIPTIONAL REGULATOR GALS"/>
    <property type="match status" value="1"/>
</dbReference>
<keyword evidence="2" id="KW-0238">DNA-binding</keyword>
<dbReference type="Pfam" id="PF00356">
    <property type="entry name" value="LacI"/>
    <property type="match status" value="1"/>
</dbReference>
<dbReference type="InterPro" id="IPR010982">
    <property type="entry name" value="Lambda_DNA-bd_dom_sf"/>
</dbReference>
<dbReference type="OrthoDB" id="569491at2"/>
<organism evidence="5 6">
    <name type="scientific">Anaerovirgula multivorans</name>
    <dbReference type="NCBI Taxonomy" id="312168"/>
    <lineage>
        <taxon>Bacteria</taxon>
        <taxon>Bacillati</taxon>
        <taxon>Bacillota</taxon>
        <taxon>Clostridia</taxon>
        <taxon>Peptostreptococcales</taxon>
        <taxon>Natronincolaceae</taxon>
        <taxon>Anaerovirgula</taxon>
    </lineage>
</organism>
<dbReference type="AlphaFoldDB" id="A0A239C0G1"/>
<accession>A0A239C0G1</accession>
<proteinExistence type="predicted"/>
<dbReference type="CDD" id="cd01392">
    <property type="entry name" value="HTH_LacI"/>
    <property type="match status" value="1"/>
</dbReference>
<dbReference type="InterPro" id="IPR028082">
    <property type="entry name" value="Peripla_BP_I"/>
</dbReference>
<dbReference type="CDD" id="cd06307">
    <property type="entry name" value="PBP1_sugar_binding"/>
    <property type="match status" value="1"/>
</dbReference>
<keyword evidence="3" id="KW-0804">Transcription</keyword>
<dbReference type="GO" id="GO:0003700">
    <property type="term" value="F:DNA-binding transcription factor activity"/>
    <property type="evidence" value="ECO:0007669"/>
    <property type="project" value="TreeGrafter"/>
</dbReference>
<name>A0A239C0G1_9FIRM</name>
<evidence type="ECO:0000313" key="6">
    <source>
        <dbReference type="Proteomes" id="UP000198304"/>
    </source>
</evidence>
<dbReference type="Gene3D" id="1.10.260.40">
    <property type="entry name" value="lambda repressor-like DNA-binding domains"/>
    <property type="match status" value="1"/>
</dbReference>
<gene>
    <name evidence="5" type="ORF">SAMN05446037_1004232</name>
</gene>
<dbReference type="Gene3D" id="3.40.50.2300">
    <property type="match status" value="2"/>
</dbReference>
<dbReference type="InterPro" id="IPR000843">
    <property type="entry name" value="HTH_LacI"/>
</dbReference>
<evidence type="ECO:0000256" key="2">
    <source>
        <dbReference type="ARBA" id="ARBA00023125"/>
    </source>
</evidence>
<keyword evidence="6" id="KW-1185">Reference proteome</keyword>
<dbReference type="Pfam" id="PF13407">
    <property type="entry name" value="Peripla_BP_4"/>
    <property type="match status" value="1"/>
</dbReference>
<dbReference type="EMBL" id="FZOJ01000004">
    <property type="protein sequence ID" value="SNS13382.1"/>
    <property type="molecule type" value="Genomic_DNA"/>
</dbReference>
<evidence type="ECO:0000256" key="3">
    <source>
        <dbReference type="ARBA" id="ARBA00023163"/>
    </source>
</evidence>
<evidence type="ECO:0000259" key="4">
    <source>
        <dbReference type="PROSITE" id="PS50932"/>
    </source>
</evidence>
<evidence type="ECO:0000313" key="5">
    <source>
        <dbReference type="EMBL" id="SNS13382.1"/>
    </source>
</evidence>
<dbReference type="Proteomes" id="UP000198304">
    <property type="component" value="Unassembled WGS sequence"/>
</dbReference>